<keyword evidence="1" id="KW-0808">Transferase</keyword>
<feature type="binding site" evidence="1">
    <location>
        <position position="136"/>
    </location>
    <ligand>
        <name>FMN</name>
        <dbReference type="ChEBI" id="CHEBI:58210"/>
    </ligand>
</feature>
<evidence type="ECO:0000256" key="1">
    <source>
        <dbReference type="HAMAP-Rule" id="MF_01984"/>
    </source>
</evidence>
<proteinExistence type="inferred from homology"/>
<organism evidence="4 5">
    <name type="scientific">Arsukibacterium indicum</name>
    <dbReference type="NCBI Taxonomy" id="2848612"/>
    <lineage>
        <taxon>Bacteria</taxon>
        <taxon>Pseudomonadati</taxon>
        <taxon>Pseudomonadota</taxon>
        <taxon>Gammaproteobacteria</taxon>
        <taxon>Chromatiales</taxon>
        <taxon>Chromatiaceae</taxon>
        <taxon>Arsukibacterium</taxon>
    </lineage>
</organism>
<comment type="caution">
    <text evidence="1">Lacks conserved residue(s) required for the propagation of feature annotation.</text>
</comment>
<feature type="domain" description="Flavoprotein" evidence="3">
    <location>
        <begin position="3"/>
        <end position="187"/>
    </location>
</feature>
<dbReference type="HAMAP" id="MF_01984">
    <property type="entry name" value="ubiX_pad"/>
    <property type="match status" value="1"/>
</dbReference>
<keyword evidence="1" id="KW-0285">Flavoprotein</keyword>
<feature type="binding site" evidence="1">
    <location>
        <begin position="101"/>
        <end position="104"/>
    </location>
    <ligand>
        <name>FMN</name>
        <dbReference type="ChEBI" id="CHEBI:58210"/>
    </ligand>
</feature>
<evidence type="ECO:0000313" key="5">
    <source>
        <dbReference type="Proteomes" id="UP000704611"/>
    </source>
</evidence>
<dbReference type="PANTHER" id="PTHR43374">
    <property type="entry name" value="FLAVIN PRENYLTRANSFERASE"/>
    <property type="match status" value="1"/>
</dbReference>
<protein>
    <recommendedName>
        <fullName evidence="1">Flavin prenyltransferase UbiX</fullName>
        <ecNumber evidence="1">2.5.1.129</ecNumber>
    </recommendedName>
</protein>
<feature type="binding site" evidence="1">
    <location>
        <position position="36"/>
    </location>
    <ligand>
        <name>FMN</name>
        <dbReference type="ChEBI" id="CHEBI:58210"/>
    </ligand>
</feature>
<comment type="caution">
    <text evidence="4">The sequence shown here is derived from an EMBL/GenBank/DDBJ whole genome shotgun (WGS) entry which is preliminary data.</text>
</comment>
<keyword evidence="1" id="KW-0637">Prenyltransferase</keyword>
<comment type="function">
    <text evidence="1">Flavin prenyltransferase that catalyzes the synthesis of the prenylated FMN cofactor (prenyl-FMN) for 4-hydroxy-3-polyprenylbenzoic acid decarboxylase UbiD. The prenyltransferase is metal-independent and links a dimethylallyl moiety from dimethylallyl monophosphate (DMAP) to the flavin N5 and C6 atoms of FMN.</text>
</comment>
<dbReference type="PANTHER" id="PTHR43374:SF1">
    <property type="entry name" value="FLAVIN PRENYLTRANSFERASE PAD1, MITOCHONDRIAL"/>
    <property type="match status" value="1"/>
</dbReference>
<dbReference type="EMBL" id="JAHRID010000009">
    <property type="protein sequence ID" value="MBV2130710.1"/>
    <property type="molecule type" value="Genomic_DNA"/>
</dbReference>
<feature type="binding site" evidence="1">
    <location>
        <position position="182"/>
    </location>
    <ligand>
        <name>dimethylallyl phosphate</name>
        <dbReference type="ChEBI" id="CHEBI:88052"/>
    </ligand>
</feature>
<feature type="binding site" evidence="1">
    <location>
        <position position="166"/>
    </location>
    <ligand>
        <name>dimethylallyl phosphate</name>
        <dbReference type="ChEBI" id="CHEBI:88052"/>
    </ligand>
</feature>
<feature type="binding site" evidence="1">
    <location>
        <begin position="10"/>
        <end position="12"/>
    </location>
    <ligand>
        <name>FMN</name>
        <dbReference type="ChEBI" id="CHEBI:58210"/>
    </ligand>
</feature>
<reference evidence="4 5" key="1">
    <citation type="submission" date="2021-06" db="EMBL/GenBank/DDBJ databases">
        <title>Rheinheimera indica sp. nov., isolated from deep-sea sediment.</title>
        <authorList>
            <person name="Wang Z."/>
            <person name="Zhang X.-Y."/>
        </authorList>
    </citation>
    <scope>NUCLEOTIDE SEQUENCE [LARGE SCALE GENOMIC DNA]</scope>
    <source>
        <strain evidence="4 5">SM2107</strain>
    </source>
</reference>
<evidence type="ECO:0000259" key="3">
    <source>
        <dbReference type="Pfam" id="PF02441"/>
    </source>
</evidence>
<name>A0ABS6MQ63_9GAMM</name>
<dbReference type="InterPro" id="IPR004507">
    <property type="entry name" value="UbiX-like"/>
</dbReference>
<feature type="region of interest" description="Disordered" evidence="2">
    <location>
        <begin position="198"/>
        <end position="218"/>
    </location>
</feature>
<comment type="similarity">
    <text evidence="1">Belongs to the UbiX/PAD1 family.</text>
</comment>
<dbReference type="Pfam" id="PF02441">
    <property type="entry name" value="Flavoprotein"/>
    <property type="match status" value="1"/>
</dbReference>
<dbReference type="NCBIfam" id="TIGR00421">
    <property type="entry name" value="ubiX_pad"/>
    <property type="match status" value="1"/>
</dbReference>
<keyword evidence="1" id="KW-0288">FMN</keyword>
<dbReference type="InterPro" id="IPR003382">
    <property type="entry name" value="Flavoprotein"/>
</dbReference>
<keyword evidence="5" id="KW-1185">Reference proteome</keyword>
<sequence>MREITLAFTGASGAPYGWRLLELLLQQGIRVHLLVSSAARVVFATEHNIKLAGAPDKCTRQLQELFNCADNQLTVYGKDDWFSPVASGSAAPKQMVICPCSTGTVAAIACGASDNLIERAADVVIKEGGKLILVPRESPLSAIHLENLLKLARLGVTIMPAAPGFYHQPKQISDLVDFMVARILDQLGVSQQLTARWGYGGERPAPDSGSRAETGESE</sequence>
<dbReference type="EC" id="2.5.1.129" evidence="1"/>
<accession>A0ABS6MQ63</accession>
<dbReference type="Proteomes" id="UP000704611">
    <property type="component" value="Unassembled WGS sequence"/>
</dbReference>
<comment type="catalytic activity">
    <reaction evidence="1">
        <text>dimethylallyl phosphate + FMNH2 = prenylated FMNH2 + phosphate</text>
        <dbReference type="Rhea" id="RHEA:37743"/>
        <dbReference type="ChEBI" id="CHEBI:43474"/>
        <dbReference type="ChEBI" id="CHEBI:57618"/>
        <dbReference type="ChEBI" id="CHEBI:87467"/>
        <dbReference type="ChEBI" id="CHEBI:88052"/>
        <dbReference type="EC" id="2.5.1.129"/>
    </reaction>
</comment>
<gene>
    <name evidence="1" type="primary">ubiX</name>
    <name evidence="4" type="ORF">KQY15_16560</name>
</gene>
<dbReference type="NCBIfam" id="NF004685">
    <property type="entry name" value="PRK06029.1"/>
    <property type="match status" value="1"/>
</dbReference>
<evidence type="ECO:0000313" key="4">
    <source>
        <dbReference type="EMBL" id="MBV2130710.1"/>
    </source>
</evidence>
<evidence type="ECO:0000256" key="2">
    <source>
        <dbReference type="SAM" id="MobiDB-lite"/>
    </source>
</evidence>